<sequence>MNNVFKSREDPILISKIKSSEEVLWINDNKKEFNEILDDLPISYEDVIDAEARLQRFAPYIRKEFPEVRNGIIESPIYEINNMKKRLECDYSRKIKGKLFLKRDDLLPIAGSIKARGGIYEVLKHAEKLAIENSMLSIEDDYSVLSEERYKKFFSNYTVQVGSTGNLALSIGIISAKIGFRVIVHMSQDAKQWKKELLRSKGVEVVEYDGDFSVAIEEGRKRSKEDPNSYFVDDENSKDLFLGYAVGGIRIKQQLSQLNVRVDEDHPLYVYLPCGVGGSPGGITFGLKLVYGDNVHCFFAEPTHSPAMLVALVTGLFDKISVTDFGLDNKTEADGLAVGRASSLATRMMDRVVDGVFTIEDKRLYTFLKASVDEENIYLEPSAFAGFFGPIYFSDIENCCHMCWATGGSLVPTYEKKRDYEKALSLLKSQ</sequence>
<feature type="modified residue" description="N6-(pyridoxal phosphate)lysine" evidence="4">
    <location>
        <position position="114"/>
    </location>
</feature>
<dbReference type="InterPro" id="IPR001926">
    <property type="entry name" value="TrpB-like_PALP"/>
</dbReference>
<feature type="domain" description="Tryptophan synthase beta chain-like PALP" evidence="5">
    <location>
        <begin position="71"/>
        <end position="388"/>
    </location>
</feature>
<dbReference type="PANTHER" id="PTHR48078:SF9">
    <property type="entry name" value="D-SERINE DEHYDRATASE"/>
    <property type="match status" value="1"/>
</dbReference>
<dbReference type="AlphaFoldDB" id="A0A0C7NPL5"/>
<comment type="similarity">
    <text evidence="4">Belongs to the serine/threonine dehydratase family. DsdA subfamily.</text>
</comment>
<dbReference type="Gene3D" id="3.40.50.1100">
    <property type="match status" value="2"/>
</dbReference>
<dbReference type="Proteomes" id="UP000032809">
    <property type="component" value="Chromosome I"/>
</dbReference>
<dbReference type="PATRIC" id="fig|1006576.9.peg.496"/>
<gene>
    <name evidence="4 6" type="primary">dsdA</name>
    <name evidence="6" type="ORF">DTL3_0505</name>
</gene>
<evidence type="ECO:0000256" key="4">
    <source>
        <dbReference type="HAMAP-Rule" id="MF_01030"/>
    </source>
</evidence>
<dbReference type="OrthoDB" id="9780546at2"/>
<organism evidence="6 7">
    <name type="scientific">Defluviitoga tunisiensis</name>
    <dbReference type="NCBI Taxonomy" id="1006576"/>
    <lineage>
        <taxon>Bacteria</taxon>
        <taxon>Thermotogati</taxon>
        <taxon>Thermotogota</taxon>
        <taxon>Thermotogae</taxon>
        <taxon>Petrotogales</taxon>
        <taxon>Petrotogaceae</taxon>
        <taxon>Defluviitoga</taxon>
    </lineage>
</organism>
<dbReference type="HAMAP" id="MF_01030">
    <property type="entry name" value="D_Ser_dehydrat"/>
    <property type="match status" value="1"/>
</dbReference>
<dbReference type="InterPro" id="IPR011780">
    <property type="entry name" value="D_Ser_am_lyase"/>
</dbReference>
<dbReference type="GO" id="GO:0008721">
    <property type="term" value="F:D-serine ammonia-lyase activity"/>
    <property type="evidence" value="ECO:0007669"/>
    <property type="project" value="UniProtKB-EC"/>
</dbReference>
<keyword evidence="2 4" id="KW-0663">Pyridoxal phosphate</keyword>
<dbReference type="STRING" id="1006576.DTL3_0505"/>
<comment type="cofactor">
    <cofactor evidence="1 4">
        <name>pyridoxal 5'-phosphate</name>
        <dbReference type="ChEBI" id="CHEBI:597326"/>
    </cofactor>
</comment>
<accession>A0A0C7NPL5</accession>
<dbReference type="HOGENOM" id="CLU_035707_0_0_0"/>
<dbReference type="InterPro" id="IPR036052">
    <property type="entry name" value="TrpB-like_PALP_sf"/>
</dbReference>
<dbReference type="InterPro" id="IPR050147">
    <property type="entry name" value="Ser/Thr_Dehydratase"/>
</dbReference>
<dbReference type="NCBIfam" id="TIGR02035">
    <property type="entry name" value="D_Ser_am_lyase"/>
    <property type="match status" value="1"/>
</dbReference>
<dbReference type="PANTHER" id="PTHR48078">
    <property type="entry name" value="THREONINE DEHYDRATASE, MITOCHONDRIAL-RELATED"/>
    <property type="match status" value="1"/>
</dbReference>
<dbReference type="SUPFAM" id="SSF53686">
    <property type="entry name" value="Tryptophan synthase beta subunit-like PLP-dependent enzymes"/>
    <property type="match status" value="1"/>
</dbReference>
<dbReference type="GO" id="GO:0036088">
    <property type="term" value="P:D-serine catabolic process"/>
    <property type="evidence" value="ECO:0007669"/>
    <property type="project" value="TreeGrafter"/>
</dbReference>
<evidence type="ECO:0000256" key="2">
    <source>
        <dbReference type="ARBA" id="ARBA00022898"/>
    </source>
</evidence>
<evidence type="ECO:0000313" key="7">
    <source>
        <dbReference type="Proteomes" id="UP000032809"/>
    </source>
</evidence>
<dbReference type="NCBIfam" id="NF002823">
    <property type="entry name" value="PRK02991.1"/>
    <property type="match status" value="1"/>
</dbReference>
<name>A0A0C7NPL5_DEFTU</name>
<dbReference type="KEGG" id="dtn:DTL3_0505"/>
<evidence type="ECO:0000256" key="3">
    <source>
        <dbReference type="ARBA" id="ARBA00023239"/>
    </source>
</evidence>
<dbReference type="GO" id="GO:0016836">
    <property type="term" value="F:hydro-lyase activity"/>
    <property type="evidence" value="ECO:0007669"/>
    <property type="project" value="UniProtKB-UniRule"/>
</dbReference>
<dbReference type="EC" id="4.3.1.18" evidence="4"/>
<proteinExistence type="inferred from homology"/>
<dbReference type="Pfam" id="PF00291">
    <property type="entry name" value="PALP"/>
    <property type="match status" value="1"/>
</dbReference>
<comment type="catalytic activity">
    <reaction evidence="4">
        <text>D-serine = pyruvate + NH4(+)</text>
        <dbReference type="Rhea" id="RHEA:13977"/>
        <dbReference type="ChEBI" id="CHEBI:15361"/>
        <dbReference type="ChEBI" id="CHEBI:28938"/>
        <dbReference type="ChEBI" id="CHEBI:35247"/>
        <dbReference type="EC" id="4.3.1.18"/>
    </reaction>
</comment>
<protein>
    <recommendedName>
        <fullName evidence="4">Probable D-serine dehydratase</fullName>
        <ecNumber evidence="4">4.3.1.18</ecNumber>
    </recommendedName>
    <alternativeName>
        <fullName evidence="4">D-serine deaminase</fullName>
        <shortName evidence="4">DSD</shortName>
    </alternativeName>
</protein>
<dbReference type="EMBL" id="LN824141">
    <property type="protein sequence ID" value="CEP77827.1"/>
    <property type="molecule type" value="Genomic_DNA"/>
</dbReference>
<keyword evidence="7" id="KW-1185">Reference proteome</keyword>
<evidence type="ECO:0000256" key="1">
    <source>
        <dbReference type="ARBA" id="ARBA00001933"/>
    </source>
</evidence>
<evidence type="ECO:0000313" key="6">
    <source>
        <dbReference type="EMBL" id="CEP77827.1"/>
    </source>
</evidence>
<keyword evidence="3 4" id="KW-0456">Lyase</keyword>
<dbReference type="GO" id="GO:0030170">
    <property type="term" value="F:pyridoxal phosphate binding"/>
    <property type="evidence" value="ECO:0007669"/>
    <property type="project" value="InterPro"/>
</dbReference>
<dbReference type="RefSeq" id="WP_045087386.1">
    <property type="nucleotide sequence ID" value="NZ_LN824141.1"/>
</dbReference>
<evidence type="ECO:0000259" key="5">
    <source>
        <dbReference type="Pfam" id="PF00291"/>
    </source>
</evidence>
<dbReference type="GO" id="GO:0009097">
    <property type="term" value="P:isoleucine biosynthetic process"/>
    <property type="evidence" value="ECO:0007669"/>
    <property type="project" value="TreeGrafter"/>
</dbReference>
<reference evidence="7" key="1">
    <citation type="submission" date="2014-11" db="EMBL/GenBank/DDBJ databases">
        <authorList>
            <person name="Wibberg D."/>
        </authorList>
    </citation>
    <scope>NUCLEOTIDE SEQUENCE [LARGE SCALE GENOMIC DNA]</scope>
    <source>
        <strain evidence="7">L3</strain>
    </source>
</reference>